<protein>
    <submittedName>
        <fullName evidence="2">Uncharacterized protein</fullName>
    </submittedName>
</protein>
<keyword evidence="1" id="KW-0812">Transmembrane</keyword>
<comment type="caution">
    <text evidence="2">The sequence shown here is derived from an EMBL/GenBank/DDBJ whole genome shotgun (WGS) entry which is preliminary data.</text>
</comment>
<evidence type="ECO:0000313" key="2">
    <source>
        <dbReference type="EMBL" id="PMR78385.1"/>
    </source>
</evidence>
<evidence type="ECO:0000313" key="3">
    <source>
        <dbReference type="Proteomes" id="UP000235547"/>
    </source>
</evidence>
<dbReference type="RefSeq" id="WP_102589447.1">
    <property type="nucleotide sequence ID" value="NZ_BNAE01000001.1"/>
</dbReference>
<organism evidence="2 3">
    <name type="scientific">Halomonas urumqiensis</name>
    <dbReference type="NCBI Taxonomy" id="1684789"/>
    <lineage>
        <taxon>Bacteria</taxon>
        <taxon>Pseudomonadati</taxon>
        <taxon>Pseudomonadota</taxon>
        <taxon>Gammaproteobacteria</taxon>
        <taxon>Oceanospirillales</taxon>
        <taxon>Halomonadaceae</taxon>
        <taxon>Halomonas</taxon>
    </lineage>
</organism>
<evidence type="ECO:0000256" key="1">
    <source>
        <dbReference type="SAM" id="Phobius"/>
    </source>
</evidence>
<accession>A0A2N7UDC0</accession>
<keyword evidence="1" id="KW-1133">Transmembrane helix</keyword>
<sequence>MMTYRSDTVTAPSDALNTLGSVIISNTRRGNWQYHFRDLALMVTTLGLWFLVLSQTYVQMVSTDSWADVAFLVHLFEIIGVNFLIVFALVHFWVLYERLLHSLRQRRQRRRNARVNG</sequence>
<dbReference type="EMBL" id="PNRG01000033">
    <property type="protein sequence ID" value="PMR78385.1"/>
    <property type="molecule type" value="Genomic_DNA"/>
</dbReference>
<gene>
    <name evidence="2" type="ORF">C1H70_16675</name>
</gene>
<feature type="transmembrane region" description="Helical" evidence="1">
    <location>
        <begin position="70"/>
        <end position="96"/>
    </location>
</feature>
<dbReference type="AlphaFoldDB" id="A0A2N7UDC0"/>
<dbReference type="OrthoDB" id="6172144at2"/>
<proteinExistence type="predicted"/>
<keyword evidence="3" id="KW-1185">Reference proteome</keyword>
<reference evidence="2 3" key="1">
    <citation type="submission" date="2018-01" db="EMBL/GenBank/DDBJ databases">
        <title>Halomonas endophytica sp. nov., isolated from storage liquid in the stems of Populus euphratica.</title>
        <authorList>
            <person name="Chen C."/>
        </authorList>
    </citation>
    <scope>NUCLEOTIDE SEQUENCE [LARGE SCALE GENOMIC DNA]</scope>
    <source>
        <strain evidence="2 3">BZ-SZ-XJ27</strain>
    </source>
</reference>
<feature type="transmembrane region" description="Helical" evidence="1">
    <location>
        <begin position="39"/>
        <end position="58"/>
    </location>
</feature>
<keyword evidence="1" id="KW-0472">Membrane</keyword>
<name>A0A2N7UDC0_9GAMM</name>
<dbReference type="Proteomes" id="UP000235547">
    <property type="component" value="Unassembled WGS sequence"/>
</dbReference>